<comment type="PTM">
    <text evidence="7">Binds 1 heme group per subunit.</text>
</comment>
<dbReference type="SUPFAM" id="SSF47175">
    <property type="entry name" value="Cytochromes"/>
    <property type="match status" value="1"/>
</dbReference>
<dbReference type="PROSITE" id="PS51009">
    <property type="entry name" value="CYTCII"/>
    <property type="match status" value="1"/>
</dbReference>
<dbReference type="InterPro" id="IPR002321">
    <property type="entry name" value="Cyt_c_II"/>
</dbReference>
<gene>
    <name evidence="9" type="ORF">C5F46_08180</name>
</gene>
<evidence type="ECO:0000256" key="2">
    <source>
        <dbReference type="ARBA" id="ARBA00022617"/>
    </source>
</evidence>
<dbReference type="Pfam" id="PF01322">
    <property type="entry name" value="Cytochrom_C_2"/>
    <property type="match status" value="1"/>
</dbReference>
<feature type="binding site" description="axial binding residue" evidence="6">
    <location>
        <position position="136"/>
    </location>
    <ligand>
        <name>heme c</name>
        <dbReference type="ChEBI" id="CHEBI:61717"/>
    </ligand>
    <ligandPart>
        <name>Fe</name>
        <dbReference type="ChEBI" id="CHEBI:18248"/>
    </ligandPart>
</feature>
<proteinExistence type="predicted"/>
<dbReference type="GO" id="GO:0022900">
    <property type="term" value="P:electron transport chain"/>
    <property type="evidence" value="ECO:0007669"/>
    <property type="project" value="InterPro"/>
</dbReference>
<keyword evidence="4" id="KW-0249">Electron transport</keyword>
<dbReference type="Proteomes" id="UP000241899">
    <property type="component" value="Unassembled WGS sequence"/>
</dbReference>
<dbReference type="GO" id="GO:0020037">
    <property type="term" value="F:heme binding"/>
    <property type="evidence" value="ECO:0007669"/>
    <property type="project" value="InterPro"/>
</dbReference>
<accession>A0A2T4JIL8</accession>
<keyword evidence="2 7" id="KW-0349">Heme</keyword>
<feature type="binding site" description="covalent" evidence="7">
    <location>
        <position position="135"/>
    </location>
    <ligand>
        <name>heme c</name>
        <dbReference type="ChEBI" id="CHEBI:61717"/>
    </ligand>
</feature>
<evidence type="ECO:0000313" key="9">
    <source>
        <dbReference type="EMBL" id="PTE17637.1"/>
    </source>
</evidence>
<comment type="caution">
    <text evidence="9">The sequence shown here is derived from an EMBL/GenBank/DDBJ whole genome shotgun (WGS) entry which is preliminary data.</text>
</comment>
<dbReference type="RefSeq" id="WP_107324869.1">
    <property type="nucleotide sequence ID" value="NZ_NHSP01000077.1"/>
</dbReference>
<protein>
    <submittedName>
        <fullName evidence="9">Cytochrome C</fullName>
    </submittedName>
</protein>
<dbReference type="AlphaFoldDB" id="A0A2T4JIL8"/>
<dbReference type="EMBL" id="PZKF01000015">
    <property type="protein sequence ID" value="PTE17637.1"/>
    <property type="molecule type" value="Genomic_DNA"/>
</dbReference>
<dbReference type="GO" id="GO:0005506">
    <property type="term" value="F:iron ion binding"/>
    <property type="evidence" value="ECO:0007669"/>
    <property type="project" value="InterPro"/>
</dbReference>
<evidence type="ECO:0000256" key="7">
    <source>
        <dbReference type="PIRSR" id="PIRSR000027-2"/>
    </source>
</evidence>
<evidence type="ECO:0000256" key="5">
    <source>
        <dbReference type="ARBA" id="ARBA00023004"/>
    </source>
</evidence>
<dbReference type="GO" id="GO:0042597">
    <property type="term" value="C:periplasmic space"/>
    <property type="evidence" value="ECO:0007669"/>
    <property type="project" value="InterPro"/>
</dbReference>
<keyword evidence="5 6" id="KW-0408">Iron</keyword>
<evidence type="ECO:0000256" key="6">
    <source>
        <dbReference type="PIRSR" id="PIRSR000027-1"/>
    </source>
</evidence>
<organism evidence="9 10">
    <name type="scientific">Phaeovulum veldkampii DSM 11550</name>
    <dbReference type="NCBI Taxonomy" id="1185920"/>
    <lineage>
        <taxon>Bacteria</taxon>
        <taxon>Pseudomonadati</taxon>
        <taxon>Pseudomonadota</taxon>
        <taxon>Alphaproteobacteria</taxon>
        <taxon>Rhodobacterales</taxon>
        <taxon>Paracoccaceae</taxon>
        <taxon>Phaeovulum</taxon>
    </lineage>
</organism>
<dbReference type="InterPro" id="IPR010980">
    <property type="entry name" value="Cyt_c/b562"/>
</dbReference>
<dbReference type="Gene3D" id="1.20.120.10">
    <property type="entry name" value="Cytochrome c/b562"/>
    <property type="match status" value="1"/>
</dbReference>
<feature type="binding site" description="covalent" evidence="7">
    <location>
        <position position="132"/>
    </location>
    <ligand>
        <name>heme c</name>
        <dbReference type="ChEBI" id="CHEBI:61717"/>
    </ligand>
</feature>
<name>A0A2T4JIL8_9RHOB</name>
<keyword evidence="1" id="KW-0813">Transport</keyword>
<evidence type="ECO:0000256" key="1">
    <source>
        <dbReference type="ARBA" id="ARBA00022448"/>
    </source>
</evidence>
<feature type="chain" id="PRO_5015779576" evidence="8">
    <location>
        <begin position="19"/>
        <end position="141"/>
    </location>
</feature>
<dbReference type="GO" id="GO:0009055">
    <property type="term" value="F:electron transfer activity"/>
    <property type="evidence" value="ECO:0007669"/>
    <property type="project" value="InterPro"/>
</dbReference>
<feature type="signal peptide" evidence="8">
    <location>
        <begin position="1"/>
        <end position="18"/>
    </location>
</feature>
<dbReference type="InterPro" id="IPR012127">
    <property type="entry name" value="Cyt_c_prime"/>
</dbReference>
<evidence type="ECO:0000256" key="4">
    <source>
        <dbReference type="ARBA" id="ARBA00022982"/>
    </source>
</evidence>
<evidence type="ECO:0000313" key="10">
    <source>
        <dbReference type="Proteomes" id="UP000241899"/>
    </source>
</evidence>
<reference evidence="9 10" key="1">
    <citation type="submission" date="2018-03" db="EMBL/GenBank/DDBJ databases">
        <title>Rhodobacter veldkampii.</title>
        <authorList>
            <person name="Meyer T.E."/>
            <person name="Miller S."/>
            <person name="Lodha T."/>
            <person name="Gandham S."/>
            <person name="Chintalapati S."/>
            <person name="Chintalapati V.R."/>
        </authorList>
    </citation>
    <scope>NUCLEOTIDE SEQUENCE [LARGE SCALE GENOMIC DNA]</scope>
    <source>
        <strain evidence="9 10">DSM 11550</strain>
    </source>
</reference>
<keyword evidence="10" id="KW-1185">Reference proteome</keyword>
<evidence type="ECO:0000256" key="8">
    <source>
        <dbReference type="SAM" id="SignalP"/>
    </source>
</evidence>
<keyword evidence="8" id="KW-0732">Signal</keyword>
<keyword evidence="3 6" id="KW-0479">Metal-binding</keyword>
<evidence type="ECO:0000256" key="3">
    <source>
        <dbReference type="ARBA" id="ARBA00022723"/>
    </source>
</evidence>
<sequence>MKTAIALGLICAAGIAAAKEGVQNPAVKARMDAMQVIKTHTGVIADMTAGKTAFDSARAAEAAAALAATAATIPALFEAEEEDPASEARDEIWMMPEDFNAKAEALYKAALAIDASSLDAMRPSMATVGGACKACHDDYRM</sequence>
<dbReference type="PIRSF" id="PIRSF000027">
    <property type="entry name" value="Cytc_c_prime"/>
    <property type="match status" value="1"/>
</dbReference>